<comment type="caution">
    <text evidence="2">The sequence shown here is derived from an EMBL/GenBank/DDBJ whole genome shotgun (WGS) entry which is preliminary data.</text>
</comment>
<dbReference type="Proteomes" id="UP001232148">
    <property type="component" value="Unassembled WGS sequence"/>
</dbReference>
<evidence type="ECO:0000256" key="1">
    <source>
        <dbReference type="SAM" id="Coils"/>
    </source>
</evidence>
<dbReference type="AlphaFoldDB" id="A0AAD9HAY7"/>
<proteinExistence type="predicted"/>
<keyword evidence="1" id="KW-0175">Coiled coil</keyword>
<protein>
    <submittedName>
        <fullName evidence="2">Uncharacterized protein</fullName>
    </submittedName>
</protein>
<accession>A0AAD9HAY7</accession>
<name>A0AAD9HAY7_9PEZI</name>
<gene>
    <name evidence="2" type="ORF">LX32DRAFT_704687</name>
</gene>
<dbReference type="EMBL" id="MU842955">
    <property type="protein sequence ID" value="KAK2024759.1"/>
    <property type="molecule type" value="Genomic_DNA"/>
</dbReference>
<keyword evidence="3" id="KW-1185">Reference proteome</keyword>
<feature type="coiled-coil region" evidence="1">
    <location>
        <begin position="135"/>
        <end position="162"/>
    </location>
</feature>
<evidence type="ECO:0000313" key="2">
    <source>
        <dbReference type="EMBL" id="KAK2024759.1"/>
    </source>
</evidence>
<sequence>MLNLTNINKYPKNMSDLDHRLSAAHRLRVIFETAASIVSKSLSGPENRPFPSIWKQTFAELSHQRDAWRMHASPYVADKNPVTLYGAPKGGPENSSAGVSADSAYEVRRLGDEQQHINKQEGEQTAETLVMFAQLEPLEDEIKTLQEKHKEASERVQKLTSSNVRLSTVIQHHKAKVQVTQQEVEDLHLKLFKAHEKIDKLHGLDKQADSGHGISITSPNEGMTEAKNLKAQLASMQRENDLLAHRILMSQTEAHNSNVLRKALCTEKKTLQAENAGLCQAWDGFVVPRSETEKG</sequence>
<organism evidence="2 3">
    <name type="scientific">Colletotrichum zoysiae</name>
    <dbReference type="NCBI Taxonomy" id="1216348"/>
    <lineage>
        <taxon>Eukaryota</taxon>
        <taxon>Fungi</taxon>
        <taxon>Dikarya</taxon>
        <taxon>Ascomycota</taxon>
        <taxon>Pezizomycotina</taxon>
        <taxon>Sordariomycetes</taxon>
        <taxon>Hypocreomycetidae</taxon>
        <taxon>Glomerellales</taxon>
        <taxon>Glomerellaceae</taxon>
        <taxon>Colletotrichum</taxon>
        <taxon>Colletotrichum graminicola species complex</taxon>
    </lineage>
</organism>
<reference evidence="2" key="1">
    <citation type="submission" date="2021-06" db="EMBL/GenBank/DDBJ databases">
        <title>Comparative genomics, transcriptomics and evolutionary studies reveal genomic signatures of adaptation to plant cell wall in hemibiotrophic fungi.</title>
        <authorList>
            <consortium name="DOE Joint Genome Institute"/>
            <person name="Baroncelli R."/>
            <person name="Diaz J.F."/>
            <person name="Benocci T."/>
            <person name="Peng M."/>
            <person name="Battaglia E."/>
            <person name="Haridas S."/>
            <person name="Andreopoulos W."/>
            <person name="Labutti K."/>
            <person name="Pangilinan J."/>
            <person name="Floch G.L."/>
            <person name="Makela M.R."/>
            <person name="Henrissat B."/>
            <person name="Grigoriev I.V."/>
            <person name="Crouch J.A."/>
            <person name="De Vries R.P."/>
            <person name="Sukno S.A."/>
            <person name="Thon M.R."/>
        </authorList>
    </citation>
    <scope>NUCLEOTIDE SEQUENCE</scope>
    <source>
        <strain evidence="2">MAFF235873</strain>
    </source>
</reference>
<evidence type="ECO:0000313" key="3">
    <source>
        <dbReference type="Proteomes" id="UP001232148"/>
    </source>
</evidence>
<dbReference type="Gene3D" id="1.10.287.1490">
    <property type="match status" value="1"/>
</dbReference>